<dbReference type="AlphaFoldDB" id="A0A367LRZ0"/>
<proteinExistence type="predicted"/>
<feature type="non-terminal residue" evidence="1">
    <location>
        <position position="1"/>
    </location>
</feature>
<comment type="caution">
    <text evidence="1">The sequence shown here is derived from an EMBL/GenBank/DDBJ whole genome shotgun (WGS) entry which is preliminary data.</text>
</comment>
<evidence type="ECO:0000313" key="1">
    <source>
        <dbReference type="EMBL" id="RCI17157.1"/>
    </source>
</evidence>
<keyword evidence="2" id="KW-1185">Reference proteome</keyword>
<sequence length="59" mass="6177">ILVLLNPAPLARPGVSVAINATKSVTSNENGPCDRATKRALEVWLVDAARGPSKATPLR</sequence>
<reference evidence="1 2" key="1">
    <citation type="journal article" date="2015" name="BMC Genomics">
        <title>Insights from the genome of Ophiocordyceps polyrhachis-furcata to pathogenicity and host specificity in insect fungi.</title>
        <authorList>
            <person name="Wichadakul D."/>
            <person name="Kobmoo N."/>
            <person name="Ingsriswang S."/>
            <person name="Tangphatsornruang S."/>
            <person name="Chantasingh D."/>
            <person name="Luangsa-ard J.J."/>
            <person name="Eurwilaichitr L."/>
        </authorList>
    </citation>
    <scope>NUCLEOTIDE SEQUENCE [LARGE SCALE GENOMIC DNA]</scope>
    <source>
        <strain evidence="1 2">BCC 54312</strain>
    </source>
</reference>
<accession>A0A367LRZ0</accession>
<protein>
    <submittedName>
        <fullName evidence="1">Uncharacterized protein</fullName>
    </submittedName>
</protein>
<dbReference type="Proteomes" id="UP000253664">
    <property type="component" value="Unassembled WGS sequence"/>
</dbReference>
<name>A0A367LRZ0_9HYPO</name>
<evidence type="ECO:0000313" key="2">
    <source>
        <dbReference type="Proteomes" id="UP000253664"/>
    </source>
</evidence>
<gene>
    <name evidence="1" type="ORF">L249_2819</name>
</gene>
<organism evidence="1 2">
    <name type="scientific">Ophiocordyceps polyrhachis-furcata BCC 54312</name>
    <dbReference type="NCBI Taxonomy" id="1330021"/>
    <lineage>
        <taxon>Eukaryota</taxon>
        <taxon>Fungi</taxon>
        <taxon>Dikarya</taxon>
        <taxon>Ascomycota</taxon>
        <taxon>Pezizomycotina</taxon>
        <taxon>Sordariomycetes</taxon>
        <taxon>Hypocreomycetidae</taxon>
        <taxon>Hypocreales</taxon>
        <taxon>Ophiocordycipitaceae</taxon>
        <taxon>Ophiocordyceps</taxon>
    </lineage>
</organism>
<dbReference type="EMBL" id="LKCN02000001">
    <property type="protein sequence ID" value="RCI17157.1"/>
    <property type="molecule type" value="Genomic_DNA"/>
</dbReference>